<proteinExistence type="predicted"/>
<comment type="caution">
    <text evidence="1">The sequence shown here is derived from an EMBL/GenBank/DDBJ whole genome shotgun (WGS) entry which is preliminary data.</text>
</comment>
<evidence type="ECO:0000313" key="1">
    <source>
        <dbReference type="EMBL" id="KAB4111094.1"/>
    </source>
</evidence>
<evidence type="ECO:0000313" key="2">
    <source>
        <dbReference type="Proteomes" id="UP000434462"/>
    </source>
</evidence>
<sequence>MEGYNKKVIMSYWTICRMKTTKKIYVKVSIIFLLGGILLFSSCEKEENQKIEANRKTLFMYLPWSSNLTNYFYN</sequence>
<dbReference type="AlphaFoldDB" id="A0A6I0J8M1"/>
<reference evidence="1 2" key="1">
    <citation type="journal article" date="2019" name="Nat. Med.">
        <title>A library of human gut bacterial isolates paired with longitudinal multiomics data enables mechanistic microbiome research.</title>
        <authorList>
            <person name="Poyet M."/>
            <person name="Groussin M."/>
            <person name="Gibbons S.M."/>
            <person name="Avila-Pacheco J."/>
            <person name="Jiang X."/>
            <person name="Kearney S.M."/>
            <person name="Perrotta A.R."/>
            <person name="Berdy B."/>
            <person name="Zhao S."/>
            <person name="Lieberman T.D."/>
            <person name="Swanson P.K."/>
            <person name="Smith M."/>
            <person name="Roesemann S."/>
            <person name="Alexander J.E."/>
            <person name="Rich S.A."/>
            <person name="Livny J."/>
            <person name="Vlamakis H."/>
            <person name="Clish C."/>
            <person name="Bullock K."/>
            <person name="Deik A."/>
            <person name="Scott J."/>
            <person name="Pierce K.A."/>
            <person name="Xavier R.J."/>
            <person name="Alm E.J."/>
        </authorList>
    </citation>
    <scope>NUCLEOTIDE SEQUENCE [LARGE SCALE GENOMIC DNA]</scope>
    <source>
        <strain evidence="1 2">BIOML-A38</strain>
    </source>
</reference>
<dbReference type="Proteomes" id="UP000434462">
    <property type="component" value="Unassembled WGS sequence"/>
</dbReference>
<protein>
    <submittedName>
        <fullName evidence="1">Clostripain family protein</fullName>
    </submittedName>
</protein>
<organism evidence="1 2">
    <name type="scientific">Bacteroides uniformis</name>
    <dbReference type="NCBI Taxonomy" id="820"/>
    <lineage>
        <taxon>Bacteria</taxon>
        <taxon>Pseudomonadati</taxon>
        <taxon>Bacteroidota</taxon>
        <taxon>Bacteroidia</taxon>
        <taxon>Bacteroidales</taxon>
        <taxon>Bacteroidaceae</taxon>
        <taxon>Bacteroides</taxon>
    </lineage>
</organism>
<feature type="non-terminal residue" evidence="1">
    <location>
        <position position="74"/>
    </location>
</feature>
<name>A0A6I0J8M1_BACUN</name>
<gene>
    <name evidence="1" type="ORF">GAQ72_19240</name>
</gene>
<dbReference type="EMBL" id="WCUR01000115">
    <property type="protein sequence ID" value="KAB4111094.1"/>
    <property type="molecule type" value="Genomic_DNA"/>
</dbReference>
<accession>A0A6I0J8M1</accession>